<accession>A0A024GLQ9</accession>
<protein>
    <submittedName>
        <fullName evidence="1">Uncharacterized protein</fullName>
    </submittedName>
</protein>
<name>A0A024GLQ9_9STRA</name>
<organism evidence="1 2">
    <name type="scientific">Albugo candida</name>
    <dbReference type="NCBI Taxonomy" id="65357"/>
    <lineage>
        <taxon>Eukaryota</taxon>
        <taxon>Sar</taxon>
        <taxon>Stramenopiles</taxon>
        <taxon>Oomycota</taxon>
        <taxon>Peronosporomycetes</taxon>
        <taxon>Albuginales</taxon>
        <taxon>Albuginaceae</taxon>
        <taxon>Albugo</taxon>
    </lineage>
</organism>
<proteinExistence type="predicted"/>
<evidence type="ECO:0000313" key="2">
    <source>
        <dbReference type="Proteomes" id="UP000053237"/>
    </source>
</evidence>
<reference evidence="1 2" key="1">
    <citation type="submission" date="2012-05" db="EMBL/GenBank/DDBJ databases">
        <title>Recombination and specialization in a pathogen metapopulation.</title>
        <authorList>
            <person name="Gardiner A."/>
            <person name="Kemen E."/>
            <person name="Schultz-Larsen T."/>
            <person name="MacLean D."/>
            <person name="Van Oosterhout C."/>
            <person name="Jones J.D.G."/>
        </authorList>
    </citation>
    <scope>NUCLEOTIDE SEQUENCE [LARGE SCALE GENOMIC DNA]</scope>
    <source>
        <strain evidence="1 2">Ac Nc2</strain>
    </source>
</reference>
<dbReference type="InParanoid" id="A0A024GLQ9"/>
<comment type="caution">
    <text evidence="1">The sequence shown here is derived from an EMBL/GenBank/DDBJ whole genome shotgun (WGS) entry which is preliminary data.</text>
</comment>
<gene>
    <name evidence="1" type="ORF">BN9_082840</name>
</gene>
<dbReference type="Proteomes" id="UP000053237">
    <property type="component" value="Unassembled WGS sequence"/>
</dbReference>
<evidence type="ECO:0000313" key="1">
    <source>
        <dbReference type="EMBL" id="CCI47277.1"/>
    </source>
</evidence>
<sequence>MTSLHEISYIKNHTTIQRCQTRLKIGEIIFYEHTAALKHLTKAKQVSLHNVPDYNSFCLEYHISLTFSAHFISKERVSKASIATWSRTYWISHNDSMFEIWLFFRAEQPLRSKRIRVKCLDNLTK</sequence>
<dbReference type="AlphaFoldDB" id="A0A024GLQ9"/>
<keyword evidence="2" id="KW-1185">Reference proteome</keyword>
<dbReference type="EMBL" id="CAIX01000162">
    <property type="protein sequence ID" value="CCI47277.1"/>
    <property type="molecule type" value="Genomic_DNA"/>
</dbReference>